<evidence type="ECO:0000259" key="2">
    <source>
        <dbReference type="Pfam" id="PF13542"/>
    </source>
</evidence>
<dbReference type="InterPro" id="IPR047951">
    <property type="entry name" value="Transpos_ISL3"/>
</dbReference>
<comment type="caution">
    <text evidence="3">The sequence shown here is derived from an EMBL/GenBank/DDBJ whole genome shotgun (WGS) entry which is preliminary data.</text>
</comment>
<dbReference type="InterPro" id="IPR002560">
    <property type="entry name" value="Transposase_DDE"/>
</dbReference>
<evidence type="ECO:0000313" key="4">
    <source>
        <dbReference type="Proteomes" id="UP000717981"/>
    </source>
</evidence>
<dbReference type="PANTHER" id="PTHR33498">
    <property type="entry name" value="TRANSPOSASE FOR INSERTION SEQUENCE ELEMENT IS1557"/>
    <property type="match status" value="1"/>
</dbReference>
<keyword evidence="4" id="KW-1185">Reference proteome</keyword>
<dbReference type="NCBIfam" id="NF033550">
    <property type="entry name" value="transpos_ISL3"/>
    <property type="match status" value="1"/>
</dbReference>
<feature type="domain" description="Transposase IS204/IS1001/IS1096/IS1165 helix-turn-helix" evidence="2">
    <location>
        <begin position="91"/>
        <end position="140"/>
    </location>
</feature>
<dbReference type="RefSeq" id="WP_162125616.1">
    <property type="nucleotide sequence ID" value="NZ_PDWK01000142.1"/>
</dbReference>
<dbReference type="PANTHER" id="PTHR33498:SF1">
    <property type="entry name" value="TRANSPOSASE FOR INSERTION SEQUENCE ELEMENT IS1557"/>
    <property type="match status" value="1"/>
</dbReference>
<organism evidence="3 4">
    <name type="scientific">Pseudoxanthomonas taiwanensis</name>
    <dbReference type="NCBI Taxonomy" id="176598"/>
    <lineage>
        <taxon>Bacteria</taxon>
        <taxon>Pseudomonadati</taxon>
        <taxon>Pseudomonadota</taxon>
        <taxon>Gammaproteobacteria</taxon>
        <taxon>Lysobacterales</taxon>
        <taxon>Lysobacteraceae</taxon>
        <taxon>Pseudoxanthomonas</taxon>
    </lineage>
</organism>
<dbReference type="Pfam" id="PF01610">
    <property type="entry name" value="DDE_Tnp_ISL3"/>
    <property type="match status" value="1"/>
</dbReference>
<dbReference type="Pfam" id="PF13542">
    <property type="entry name" value="HTH_Tnp_ISL3"/>
    <property type="match status" value="1"/>
</dbReference>
<reference evidence="3" key="1">
    <citation type="submission" date="2017-10" db="EMBL/GenBank/DDBJ databases">
        <title>Whole genome sequencing of members of genus Pseudoxanthomonas.</title>
        <authorList>
            <person name="Kumar S."/>
            <person name="Bansal K."/>
            <person name="Kaur A."/>
            <person name="Patil P."/>
            <person name="Sharma S."/>
            <person name="Patil P.B."/>
        </authorList>
    </citation>
    <scope>NUCLEOTIDE SEQUENCE</scope>
    <source>
        <strain evidence="3">DSM 22914</strain>
    </source>
</reference>
<feature type="non-terminal residue" evidence="3">
    <location>
        <position position="393"/>
    </location>
</feature>
<name>A0A921NVV7_9GAMM</name>
<dbReference type="Proteomes" id="UP000717981">
    <property type="component" value="Unassembled WGS sequence"/>
</dbReference>
<protein>
    <submittedName>
        <fullName evidence="3">ISL3 family transposase</fullName>
    </submittedName>
</protein>
<dbReference type="OrthoDB" id="5289059at2"/>
<feature type="domain" description="Transposase IS204/IS1001/IS1096/IS1165 DDE" evidence="1">
    <location>
        <begin position="155"/>
        <end position="390"/>
    </location>
</feature>
<accession>A0A921NVV7</accession>
<sequence>MTDKLFEAALGVSPPWQVTGADFDLAAKTLTIRVDFIAGSRFALAGVEGQHPVHDTVAKRYRHLNFFQHECFLEVRVPRVKLPDGSVRQVDPPWAGKLSGFTLLFEALVLLLCQQMTFAAAARLVGVSRHRVAALCERYVELALAQTDLSAVRELAIDETSRARGHDYITLAADATERRVIAVAEGRGADSIAQLTTELQSRHCPAEQITSVSIDMSPAFIRGCAEHLPNARVTFDKFHVIGHANAAVDRMRRIEQRSDKSLKGMRWSLLKNRASLKPEAAADLDALIARMATVRTARAWVYKEQLRQILARKQINVARDMLKHWCTCVMRSKVEPMKEVAAMVRRHLEGIVAWAQTRQTNGFLEALNGLFQSAKRRARGFTRFTTIRTVIFL</sequence>
<dbReference type="InterPro" id="IPR032877">
    <property type="entry name" value="Transposase_HTH"/>
</dbReference>
<proteinExistence type="predicted"/>
<evidence type="ECO:0000313" key="3">
    <source>
        <dbReference type="EMBL" id="KAF1684266.1"/>
    </source>
</evidence>
<evidence type="ECO:0000259" key="1">
    <source>
        <dbReference type="Pfam" id="PF01610"/>
    </source>
</evidence>
<gene>
    <name evidence="3" type="ORF">CR938_14255</name>
</gene>
<dbReference type="AlphaFoldDB" id="A0A921NVV7"/>
<dbReference type="EMBL" id="PDWK01000142">
    <property type="protein sequence ID" value="KAF1684266.1"/>
    <property type="molecule type" value="Genomic_DNA"/>
</dbReference>